<dbReference type="GeneID" id="68097987"/>
<feature type="compositionally biased region" description="Polar residues" evidence="1">
    <location>
        <begin position="1"/>
        <end position="15"/>
    </location>
</feature>
<organism evidence="2 3">
    <name type="scientific">Naegleria lovaniensis</name>
    <name type="common">Amoeba</name>
    <dbReference type="NCBI Taxonomy" id="51637"/>
    <lineage>
        <taxon>Eukaryota</taxon>
        <taxon>Discoba</taxon>
        <taxon>Heterolobosea</taxon>
        <taxon>Tetramitia</taxon>
        <taxon>Eutetramitia</taxon>
        <taxon>Vahlkampfiidae</taxon>
        <taxon>Naegleria</taxon>
    </lineage>
</organism>
<feature type="compositionally biased region" description="Basic and acidic residues" evidence="1">
    <location>
        <begin position="47"/>
        <end position="58"/>
    </location>
</feature>
<accession>A0AA88GLB7</accession>
<feature type="compositionally biased region" description="Polar residues" evidence="1">
    <location>
        <begin position="95"/>
        <end position="105"/>
    </location>
</feature>
<gene>
    <name evidence="2" type="ORF">C9374_005532</name>
</gene>
<dbReference type="RefSeq" id="XP_044548009.1">
    <property type="nucleotide sequence ID" value="XM_044695293.1"/>
</dbReference>
<dbReference type="EMBL" id="PYSW02000024">
    <property type="protein sequence ID" value="KAG2382330.1"/>
    <property type="molecule type" value="Genomic_DNA"/>
</dbReference>
<feature type="region of interest" description="Disordered" evidence="1">
    <location>
        <begin position="1"/>
        <end position="152"/>
    </location>
</feature>
<dbReference type="Proteomes" id="UP000816034">
    <property type="component" value="Unassembled WGS sequence"/>
</dbReference>
<feature type="compositionally biased region" description="Basic residues" evidence="1">
    <location>
        <begin position="66"/>
        <end position="86"/>
    </location>
</feature>
<proteinExistence type="predicted"/>
<feature type="compositionally biased region" description="Acidic residues" evidence="1">
    <location>
        <begin position="136"/>
        <end position="149"/>
    </location>
</feature>
<evidence type="ECO:0000313" key="3">
    <source>
        <dbReference type="Proteomes" id="UP000816034"/>
    </source>
</evidence>
<name>A0AA88GLB7_NAELO</name>
<evidence type="ECO:0000313" key="2">
    <source>
        <dbReference type="EMBL" id="KAG2382330.1"/>
    </source>
</evidence>
<sequence>MNKIPSQKSSHNNVMPTHRKQQSTTSRKSKQSTPKKNDTLGSLNDLDAQKKDASDDHINMMGSILRKSKQKLKKHIQKKNSKHQKPHAIAPTKSIGKSQQQMDSKPNTKKRKTQNDRNQESKKRKNQKEPETQDMLYEDDLMQEDEDDESPYHPLITIQMNLTLLTI</sequence>
<dbReference type="AlphaFoldDB" id="A0AA88GLB7"/>
<evidence type="ECO:0000256" key="1">
    <source>
        <dbReference type="SAM" id="MobiDB-lite"/>
    </source>
</evidence>
<keyword evidence="3" id="KW-1185">Reference proteome</keyword>
<feature type="compositionally biased region" description="Basic and acidic residues" evidence="1">
    <location>
        <begin position="113"/>
        <end position="131"/>
    </location>
</feature>
<protein>
    <submittedName>
        <fullName evidence="2">Uncharacterized protein</fullName>
    </submittedName>
</protein>
<comment type="caution">
    <text evidence="2">The sequence shown here is derived from an EMBL/GenBank/DDBJ whole genome shotgun (WGS) entry which is preliminary data.</text>
</comment>
<reference evidence="2 3" key="1">
    <citation type="journal article" date="2018" name="BMC Genomics">
        <title>The genome of Naegleria lovaniensis, the basis for a comparative approach to unravel pathogenicity factors of the human pathogenic amoeba N. fowleri.</title>
        <authorList>
            <person name="Liechti N."/>
            <person name="Schurch N."/>
            <person name="Bruggmann R."/>
            <person name="Wittwer M."/>
        </authorList>
    </citation>
    <scope>NUCLEOTIDE SEQUENCE [LARGE SCALE GENOMIC DNA]</scope>
    <source>
        <strain evidence="2 3">ATCC 30569</strain>
    </source>
</reference>